<accession>A0A0B7IS20</accession>
<dbReference type="InterPro" id="IPR042095">
    <property type="entry name" value="SUMF_sf"/>
</dbReference>
<evidence type="ECO:0000256" key="1">
    <source>
        <dbReference type="SAM" id="MobiDB-lite"/>
    </source>
</evidence>
<dbReference type="InterPro" id="IPR051043">
    <property type="entry name" value="Sulfatase_Mod_Factor_Kinase"/>
</dbReference>
<dbReference type="SUPFAM" id="SSF56436">
    <property type="entry name" value="C-type lectin-like"/>
    <property type="match status" value="1"/>
</dbReference>
<organism evidence="4 5">
    <name type="scientific">Capnocytophaga canimorsus</name>
    <dbReference type="NCBI Taxonomy" id="28188"/>
    <lineage>
        <taxon>Bacteria</taxon>
        <taxon>Pseudomonadati</taxon>
        <taxon>Bacteroidota</taxon>
        <taxon>Flavobacteriia</taxon>
        <taxon>Flavobacteriales</taxon>
        <taxon>Flavobacteriaceae</taxon>
        <taxon>Capnocytophaga</taxon>
    </lineage>
</organism>
<keyword evidence="4" id="KW-0449">Lipoprotein</keyword>
<gene>
    <name evidence="4" type="ORF">CCAN11_2490066</name>
</gene>
<dbReference type="InterPro" id="IPR005532">
    <property type="entry name" value="SUMF_dom"/>
</dbReference>
<dbReference type="InterPro" id="IPR016187">
    <property type="entry name" value="CTDL_fold"/>
</dbReference>
<dbReference type="EMBL" id="CDOK01000167">
    <property type="protein sequence ID" value="CEN52738.1"/>
    <property type="molecule type" value="Genomic_DNA"/>
</dbReference>
<dbReference type="AlphaFoldDB" id="A0A0B7IS20"/>
<dbReference type="NCBIfam" id="TIGR03524">
    <property type="entry name" value="GldJ"/>
    <property type="match status" value="1"/>
</dbReference>
<sequence>MMFTMKKVLFKAPLLFVALMGMALVGCKKGSDRNVSSATGWRINSKEGGFQYNTKFKEQETAPGLVFVEGGTFTMGQVQDDVMRDWNNTPTQQHVQSFYMDETEVTNLMYMEHLDWLKQVYPPDDPQYKNIYLGALPDTLVWRNSLGYNETMVTNYLRHPAYAEYPVVGVNWVQAVQFSNWRTNRVNELMLEKSGFIEKNSRYQVDGQSTFSTDTYLNAPNEAYGGRATEFAGKKAVTKDGEPTFAKQTSGILLPEYRLPTEAEWEYAAKSLNGIRKYNTLEGKKKYPWDGAYTRSTKRSSRGDQLANFKQGKGDYGGLAGWSDDKGDITVAVKTYPPNDFGLYDMAGNVAEWVADVYRPIVDDEINDFNYYRGNVYMKHAIGEDGKQVVVTTENIKFDTLSNGRIVARNLPGNLATVPVDEQETYLRYNFTRSDNRNYRDGDRSSSRLFRDQDVADNNPSKNVMYNSPKHKVGKDEESDKMKREFDSSANRTTLIDDNVRVYKGGSWRDRVYWIDPSQRRYLPEYIATDYIGFRNAMSRVGSKSQKANKRPRG</sequence>
<feature type="region of interest" description="Disordered" evidence="1">
    <location>
        <begin position="437"/>
        <end position="486"/>
    </location>
</feature>
<feature type="compositionally biased region" description="Polar residues" evidence="1">
    <location>
        <begin position="456"/>
        <end position="466"/>
    </location>
</feature>
<proteinExistence type="predicted"/>
<protein>
    <submittedName>
        <fullName evidence="4">Gliding motility-associated lipoprotein GldJ</fullName>
    </submittedName>
</protein>
<evidence type="ECO:0000313" key="5">
    <source>
        <dbReference type="Proteomes" id="UP000039370"/>
    </source>
</evidence>
<dbReference type="GO" id="GO:0120147">
    <property type="term" value="F:formylglycine-generating oxidase activity"/>
    <property type="evidence" value="ECO:0007669"/>
    <property type="project" value="TreeGrafter"/>
</dbReference>
<keyword evidence="2" id="KW-0732">Signal</keyword>
<feature type="domain" description="Sulfatase-modifying factor enzyme-like" evidence="3">
    <location>
        <begin position="62"/>
        <end position="380"/>
    </location>
</feature>
<feature type="compositionally biased region" description="Basic and acidic residues" evidence="1">
    <location>
        <begin position="474"/>
        <end position="486"/>
    </location>
</feature>
<evidence type="ECO:0000313" key="4">
    <source>
        <dbReference type="EMBL" id="CEN52738.1"/>
    </source>
</evidence>
<dbReference type="InterPro" id="IPR019865">
    <property type="entry name" value="Glid_motil-assoc_lipo_GldJ"/>
</dbReference>
<dbReference type="Gene3D" id="3.90.1580.10">
    <property type="entry name" value="paralog of FGE (formylglycine-generating enzyme)"/>
    <property type="match status" value="1"/>
</dbReference>
<feature type="signal peptide" evidence="2">
    <location>
        <begin position="1"/>
        <end position="23"/>
    </location>
</feature>
<dbReference type="Pfam" id="PF03781">
    <property type="entry name" value="FGE-sulfatase"/>
    <property type="match status" value="1"/>
</dbReference>
<reference evidence="5" key="1">
    <citation type="submission" date="2015-01" db="EMBL/GenBank/DDBJ databases">
        <authorList>
            <person name="MANFREDI Pablo"/>
        </authorList>
    </citation>
    <scope>NUCLEOTIDE SEQUENCE [LARGE SCALE GENOMIC DNA]</scope>
    <source>
        <strain evidence="5">Cc11</strain>
    </source>
</reference>
<dbReference type="PANTHER" id="PTHR23150">
    <property type="entry name" value="SULFATASE MODIFYING FACTOR 1, 2"/>
    <property type="match status" value="1"/>
</dbReference>
<evidence type="ECO:0000256" key="2">
    <source>
        <dbReference type="SAM" id="SignalP"/>
    </source>
</evidence>
<feature type="compositionally biased region" description="Basic and acidic residues" evidence="1">
    <location>
        <begin position="437"/>
        <end position="454"/>
    </location>
</feature>
<evidence type="ECO:0000259" key="3">
    <source>
        <dbReference type="Pfam" id="PF03781"/>
    </source>
</evidence>
<dbReference type="Proteomes" id="UP000039370">
    <property type="component" value="Unassembled WGS sequence"/>
</dbReference>
<name>A0A0B7IS20_9FLAO</name>
<dbReference type="PANTHER" id="PTHR23150:SF19">
    <property type="entry name" value="FORMYLGLYCINE-GENERATING ENZYME"/>
    <property type="match status" value="1"/>
</dbReference>
<feature type="chain" id="PRO_5002118005" evidence="2">
    <location>
        <begin position="24"/>
        <end position="554"/>
    </location>
</feature>
<dbReference type="PROSITE" id="PS51257">
    <property type="entry name" value="PROKAR_LIPOPROTEIN"/>
    <property type="match status" value="1"/>
</dbReference>